<sequence>MIPVYNHEHAIGAVVQAVLAHGLPCILVDDGSSDACARVLDALAAQSPGRVMLVRHAVNQGKGGAVLTGFRHAAERGFSHALQIDADGQHNAADIPRFIDEARSNPHAAIVGFPVYDHSVPTVRKYARYLTHVWVWINTLSFAIRDSMCGFRVYPVAPVVALAKRRQLGLRMNFDPEVLVRLHWTGLRVINVATRVSYPTDGVSHFQAVRDNVLISRMHAVLFFGMLLRLPLLLGRKWLSR</sequence>
<proteinExistence type="predicted"/>
<protein>
    <submittedName>
        <fullName evidence="2">Glycosyltransferase family 2 protein</fullName>
    </submittedName>
</protein>
<dbReference type="InterPro" id="IPR001173">
    <property type="entry name" value="Glyco_trans_2-like"/>
</dbReference>
<dbReference type="EMBL" id="JABBGG010000001">
    <property type="protein sequence ID" value="NML59989.1"/>
    <property type="molecule type" value="Genomic_DNA"/>
</dbReference>
<dbReference type="PANTHER" id="PTHR10859">
    <property type="entry name" value="GLYCOSYL TRANSFERASE"/>
    <property type="match status" value="1"/>
</dbReference>
<dbReference type="Proteomes" id="UP000583752">
    <property type="component" value="Unassembled WGS sequence"/>
</dbReference>
<keyword evidence="3" id="KW-1185">Reference proteome</keyword>
<evidence type="ECO:0000259" key="1">
    <source>
        <dbReference type="Pfam" id="PF00535"/>
    </source>
</evidence>
<dbReference type="AlphaFoldDB" id="A0A848HIL0"/>
<keyword evidence="2" id="KW-0808">Transferase</keyword>
<gene>
    <name evidence="2" type="ORF">HHL21_02585</name>
</gene>
<dbReference type="CDD" id="cd04179">
    <property type="entry name" value="DPM_DPG-synthase_like"/>
    <property type="match status" value="1"/>
</dbReference>
<evidence type="ECO:0000313" key="3">
    <source>
        <dbReference type="Proteomes" id="UP000583752"/>
    </source>
</evidence>
<evidence type="ECO:0000313" key="2">
    <source>
        <dbReference type="EMBL" id="NML59989.1"/>
    </source>
</evidence>
<dbReference type="InterPro" id="IPR029044">
    <property type="entry name" value="Nucleotide-diphossugar_trans"/>
</dbReference>
<reference evidence="2 3" key="1">
    <citation type="submission" date="2020-04" db="EMBL/GenBank/DDBJ databases">
        <title>Massilia sp. RP-1-19 isolated from soil.</title>
        <authorList>
            <person name="Dahal R.H."/>
        </authorList>
    </citation>
    <scope>NUCLEOTIDE SEQUENCE [LARGE SCALE GENOMIC DNA]</scope>
    <source>
        <strain evidence="2 3">RP-1-19</strain>
    </source>
</reference>
<dbReference type="GO" id="GO:0006487">
    <property type="term" value="P:protein N-linked glycosylation"/>
    <property type="evidence" value="ECO:0007669"/>
    <property type="project" value="TreeGrafter"/>
</dbReference>
<dbReference type="GO" id="GO:0016740">
    <property type="term" value="F:transferase activity"/>
    <property type="evidence" value="ECO:0007669"/>
    <property type="project" value="UniProtKB-KW"/>
</dbReference>
<feature type="domain" description="Glycosyltransferase 2-like" evidence="1">
    <location>
        <begin position="2"/>
        <end position="137"/>
    </location>
</feature>
<accession>A0A848HIL0</accession>
<dbReference type="PANTHER" id="PTHR10859:SF91">
    <property type="entry name" value="DOLICHYL-PHOSPHATE BETA-GLUCOSYLTRANSFERASE"/>
    <property type="match status" value="1"/>
</dbReference>
<organism evidence="2 3">
    <name type="scientific">Massilia polaris</name>
    <dbReference type="NCBI Taxonomy" id="2728846"/>
    <lineage>
        <taxon>Bacteria</taxon>
        <taxon>Pseudomonadati</taxon>
        <taxon>Pseudomonadota</taxon>
        <taxon>Betaproteobacteria</taxon>
        <taxon>Burkholderiales</taxon>
        <taxon>Oxalobacteraceae</taxon>
        <taxon>Telluria group</taxon>
        <taxon>Massilia</taxon>
    </lineage>
</organism>
<comment type="caution">
    <text evidence="2">The sequence shown here is derived from an EMBL/GenBank/DDBJ whole genome shotgun (WGS) entry which is preliminary data.</text>
</comment>
<name>A0A848HIL0_9BURK</name>
<dbReference type="SUPFAM" id="SSF53448">
    <property type="entry name" value="Nucleotide-diphospho-sugar transferases"/>
    <property type="match status" value="1"/>
</dbReference>
<dbReference type="Pfam" id="PF00535">
    <property type="entry name" value="Glycos_transf_2"/>
    <property type="match status" value="1"/>
</dbReference>
<dbReference type="Gene3D" id="3.90.550.10">
    <property type="entry name" value="Spore Coat Polysaccharide Biosynthesis Protein SpsA, Chain A"/>
    <property type="match status" value="1"/>
</dbReference>